<accession>A0A317EC29</accession>
<organism evidence="2 3">
    <name type="scientific">Zavarzinia aquatilis</name>
    <dbReference type="NCBI Taxonomy" id="2211142"/>
    <lineage>
        <taxon>Bacteria</taxon>
        <taxon>Pseudomonadati</taxon>
        <taxon>Pseudomonadota</taxon>
        <taxon>Alphaproteobacteria</taxon>
        <taxon>Rhodospirillales</taxon>
        <taxon>Zavarziniaceae</taxon>
        <taxon>Zavarzinia</taxon>
    </lineage>
</organism>
<comment type="caution">
    <text evidence="2">The sequence shown here is derived from an EMBL/GenBank/DDBJ whole genome shotgun (WGS) entry which is preliminary data.</text>
</comment>
<dbReference type="OrthoDB" id="9861795at2"/>
<sequence length="305" mass="32613">MSLTDRDPVEGLDRWRALFVAMNRRETWHRRITAGIVGGLWLLYGAGVVLTMDASTGVGAFLGAAGLLVGLMPAMLLTGGLLLSRGWLARRAALNLLGLRRTPARDAFEPQLPVVQALVADMDRLTFETDERRRLESRFDRLAGVLAALQHLGAESDRAHARELAAQVPGTLREMTEIRRRALGRNIAGSLPASVSPSLLSGDGAAVPALVVPSRDRLEAVLGRAGQSDSAASLAAARRARDSAERALAALRGDIGLTLRTRDLLDGLAAELEVALGREASGTTADPGLRLEVEERLMKARRGEA</sequence>
<evidence type="ECO:0000313" key="2">
    <source>
        <dbReference type="EMBL" id="PWR24281.1"/>
    </source>
</evidence>
<proteinExistence type="predicted"/>
<dbReference type="AlphaFoldDB" id="A0A317EC29"/>
<dbReference type="Proteomes" id="UP000245461">
    <property type="component" value="Unassembled WGS sequence"/>
</dbReference>
<evidence type="ECO:0000313" key="3">
    <source>
        <dbReference type="Proteomes" id="UP000245461"/>
    </source>
</evidence>
<gene>
    <name evidence="2" type="ORF">DKG74_09195</name>
</gene>
<dbReference type="RefSeq" id="WP_109904954.1">
    <property type="nucleotide sequence ID" value="NZ_QGLE01000004.1"/>
</dbReference>
<dbReference type="EMBL" id="QGLE01000004">
    <property type="protein sequence ID" value="PWR24281.1"/>
    <property type="molecule type" value="Genomic_DNA"/>
</dbReference>
<keyword evidence="1" id="KW-0472">Membrane</keyword>
<evidence type="ECO:0000256" key="1">
    <source>
        <dbReference type="SAM" id="Phobius"/>
    </source>
</evidence>
<protein>
    <submittedName>
        <fullName evidence="2">Uncharacterized protein</fullName>
    </submittedName>
</protein>
<name>A0A317EC29_9PROT</name>
<feature type="transmembrane region" description="Helical" evidence="1">
    <location>
        <begin position="32"/>
        <end position="52"/>
    </location>
</feature>
<keyword evidence="3" id="KW-1185">Reference proteome</keyword>
<keyword evidence="1" id="KW-0812">Transmembrane</keyword>
<feature type="transmembrane region" description="Helical" evidence="1">
    <location>
        <begin position="58"/>
        <end position="83"/>
    </location>
</feature>
<reference evidence="2 3" key="1">
    <citation type="submission" date="2018-05" db="EMBL/GenBank/DDBJ databases">
        <title>Zavarzinia sp. HR-AS.</title>
        <authorList>
            <person name="Lee Y."/>
            <person name="Jeon C.O."/>
        </authorList>
    </citation>
    <scope>NUCLEOTIDE SEQUENCE [LARGE SCALE GENOMIC DNA]</scope>
    <source>
        <strain evidence="2 3">HR-AS</strain>
    </source>
</reference>
<keyword evidence="1" id="KW-1133">Transmembrane helix</keyword>